<evidence type="ECO:0000259" key="3">
    <source>
        <dbReference type="PROSITE" id="PS50110"/>
    </source>
</evidence>
<dbReference type="InterPro" id="IPR050595">
    <property type="entry name" value="Bact_response_regulator"/>
</dbReference>
<accession>A0ABS6XP34</accession>
<organism evidence="4 5">
    <name type="scientific">Stakelama flava</name>
    <dbReference type="NCBI Taxonomy" id="2860338"/>
    <lineage>
        <taxon>Bacteria</taxon>
        <taxon>Pseudomonadati</taxon>
        <taxon>Pseudomonadota</taxon>
        <taxon>Alphaproteobacteria</taxon>
        <taxon>Sphingomonadales</taxon>
        <taxon>Sphingomonadaceae</taxon>
        <taxon>Stakelama</taxon>
    </lineage>
</organism>
<protein>
    <submittedName>
        <fullName evidence="4">Response regulator</fullName>
    </submittedName>
</protein>
<evidence type="ECO:0000256" key="2">
    <source>
        <dbReference type="PROSITE-ProRule" id="PRU00169"/>
    </source>
</evidence>
<name>A0ABS6XP34_9SPHN</name>
<keyword evidence="1 2" id="KW-0597">Phosphoprotein</keyword>
<comment type="caution">
    <text evidence="4">The sequence shown here is derived from an EMBL/GenBank/DDBJ whole genome shotgun (WGS) entry which is preliminary data.</text>
</comment>
<evidence type="ECO:0000313" key="4">
    <source>
        <dbReference type="EMBL" id="MBW4331990.1"/>
    </source>
</evidence>
<evidence type="ECO:0000256" key="1">
    <source>
        <dbReference type="ARBA" id="ARBA00022553"/>
    </source>
</evidence>
<dbReference type="PANTHER" id="PTHR44591">
    <property type="entry name" value="STRESS RESPONSE REGULATOR PROTEIN 1"/>
    <property type="match status" value="1"/>
</dbReference>
<sequence length="189" mass="20491">MTSKRGSGPQARTILVVDDNRTTLNVLGHQLGKLGYLPVLSDSAIRALDLIGAGGFDLVLLDYDMPKMSGIEVLRHVRAAHETTDLPVIMMTGHDDAAAPVGALEAGANDYVARPFAFDVLAARVARTLRDAKQLEELKRFNATLDARIASRAIELGETRVELANLRHDRKRLVRSIDSLTAQVARLGG</sequence>
<dbReference type="PANTHER" id="PTHR44591:SF3">
    <property type="entry name" value="RESPONSE REGULATORY DOMAIN-CONTAINING PROTEIN"/>
    <property type="match status" value="1"/>
</dbReference>
<dbReference type="SMART" id="SM00448">
    <property type="entry name" value="REC"/>
    <property type="match status" value="1"/>
</dbReference>
<dbReference type="Pfam" id="PF00072">
    <property type="entry name" value="Response_reg"/>
    <property type="match status" value="1"/>
</dbReference>
<evidence type="ECO:0000313" key="5">
    <source>
        <dbReference type="Proteomes" id="UP001197214"/>
    </source>
</evidence>
<reference evidence="4 5" key="1">
    <citation type="submission" date="2021-07" db="EMBL/GenBank/DDBJ databases">
        <title>Stakelama flava sp. nov., a novel endophytic bacterium isolated from branch of Kandelia candel.</title>
        <authorList>
            <person name="Tuo L."/>
        </authorList>
    </citation>
    <scope>NUCLEOTIDE SEQUENCE [LARGE SCALE GENOMIC DNA]</scope>
    <source>
        <strain evidence="4 5">CBK3Z-3</strain>
    </source>
</reference>
<gene>
    <name evidence="4" type="ORF">KY084_14050</name>
</gene>
<feature type="modified residue" description="4-aspartylphosphate" evidence="2">
    <location>
        <position position="62"/>
    </location>
</feature>
<keyword evidence="5" id="KW-1185">Reference proteome</keyword>
<dbReference type="EMBL" id="JAHWZX010000016">
    <property type="protein sequence ID" value="MBW4331990.1"/>
    <property type="molecule type" value="Genomic_DNA"/>
</dbReference>
<dbReference type="Proteomes" id="UP001197214">
    <property type="component" value="Unassembled WGS sequence"/>
</dbReference>
<dbReference type="PROSITE" id="PS50110">
    <property type="entry name" value="RESPONSE_REGULATORY"/>
    <property type="match status" value="1"/>
</dbReference>
<proteinExistence type="predicted"/>
<feature type="domain" description="Response regulatory" evidence="3">
    <location>
        <begin position="13"/>
        <end position="129"/>
    </location>
</feature>
<dbReference type="InterPro" id="IPR001789">
    <property type="entry name" value="Sig_transdc_resp-reg_receiver"/>
</dbReference>